<dbReference type="Proteomes" id="UP000608071">
    <property type="component" value="Unassembled WGS sequence"/>
</dbReference>
<dbReference type="RefSeq" id="WP_191803345.1">
    <property type="nucleotide sequence ID" value="NZ_JACSQL010000011.1"/>
</dbReference>
<organism evidence="1 2">
    <name type="scientific">Paenibacillus gallinarum</name>
    <dbReference type="NCBI Taxonomy" id="2762232"/>
    <lineage>
        <taxon>Bacteria</taxon>
        <taxon>Bacillati</taxon>
        <taxon>Bacillota</taxon>
        <taxon>Bacilli</taxon>
        <taxon>Bacillales</taxon>
        <taxon>Paenibacillaceae</taxon>
        <taxon>Paenibacillus</taxon>
    </lineage>
</organism>
<accession>A0ABR8T3J3</accession>
<evidence type="ECO:0000313" key="1">
    <source>
        <dbReference type="EMBL" id="MBD7970351.1"/>
    </source>
</evidence>
<dbReference type="InterPro" id="IPR021377">
    <property type="entry name" value="DUF3006"/>
</dbReference>
<evidence type="ECO:0000313" key="2">
    <source>
        <dbReference type="Proteomes" id="UP000608071"/>
    </source>
</evidence>
<comment type="caution">
    <text evidence="1">The sequence shown here is derived from an EMBL/GenBank/DDBJ whole genome shotgun (WGS) entry which is preliminary data.</text>
</comment>
<proteinExistence type="predicted"/>
<dbReference type="Pfam" id="PF11213">
    <property type="entry name" value="DUF3006"/>
    <property type="match status" value="1"/>
</dbReference>
<gene>
    <name evidence="1" type="ORF">H9647_19985</name>
</gene>
<sequence>MKGIVDRFEGDFAVIEIDGQTHDVSKSAVDASVKVGDVVTLVEGVWKSNQAERMQREKQIKKLMDDVWAD</sequence>
<keyword evidence="2" id="KW-1185">Reference proteome</keyword>
<dbReference type="EMBL" id="JACSQL010000011">
    <property type="protein sequence ID" value="MBD7970351.1"/>
    <property type="molecule type" value="Genomic_DNA"/>
</dbReference>
<name>A0ABR8T3J3_9BACL</name>
<reference evidence="1 2" key="1">
    <citation type="submission" date="2020-08" db="EMBL/GenBank/DDBJ databases">
        <title>A Genomic Blueprint of the Chicken Gut Microbiome.</title>
        <authorList>
            <person name="Gilroy R."/>
            <person name="Ravi A."/>
            <person name="Getino M."/>
            <person name="Pursley I."/>
            <person name="Horton D.L."/>
            <person name="Alikhan N.-F."/>
            <person name="Baker D."/>
            <person name="Gharbi K."/>
            <person name="Hall N."/>
            <person name="Watson M."/>
            <person name="Adriaenssens E.M."/>
            <person name="Foster-Nyarko E."/>
            <person name="Jarju S."/>
            <person name="Secka A."/>
            <person name="Antonio M."/>
            <person name="Oren A."/>
            <person name="Chaudhuri R."/>
            <person name="La Ragione R.M."/>
            <person name="Hildebrand F."/>
            <person name="Pallen M.J."/>
        </authorList>
    </citation>
    <scope>NUCLEOTIDE SEQUENCE [LARGE SCALE GENOMIC DNA]</scope>
    <source>
        <strain evidence="1 2">Sa2BVA9</strain>
    </source>
</reference>
<protein>
    <submittedName>
        <fullName evidence="1">DUF3006 domain-containing protein</fullName>
    </submittedName>
</protein>